<name>A0ABS7ACQ9_9PROT</name>
<dbReference type="SMART" id="SM00347">
    <property type="entry name" value="HTH_MARR"/>
    <property type="match status" value="1"/>
</dbReference>
<proteinExistence type="predicted"/>
<dbReference type="RefSeq" id="WP_219764706.1">
    <property type="nucleotide sequence ID" value="NZ_JAHYBZ010000007.1"/>
</dbReference>
<dbReference type="Gene3D" id="1.10.10.10">
    <property type="entry name" value="Winged helix-like DNA-binding domain superfamily/Winged helix DNA-binding domain"/>
    <property type="match status" value="1"/>
</dbReference>
<keyword evidence="3" id="KW-0804">Transcription</keyword>
<keyword evidence="1" id="KW-0805">Transcription regulation</keyword>
<gene>
    <name evidence="5" type="ORF">KPL78_19695</name>
</gene>
<dbReference type="PANTHER" id="PTHR33164">
    <property type="entry name" value="TRANSCRIPTIONAL REGULATOR, MARR FAMILY"/>
    <property type="match status" value="1"/>
</dbReference>
<dbReference type="SUPFAM" id="SSF46785">
    <property type="entry name" value="Winged helix' DNA-binding domain"/>
    <property type="match status" value="1"/>
</dbReference>
<reference evidence="5 6" key="1">
    <citation type="submission" date="2021-07" db="EMBL/GenBank/DDBJ databases">
        <authorList>
            <person name="So Y."/>
        </authorList>
    </citation>
    <scope>NUCLEOTIDE SEQUENCE [LARGE SCALE GENOMIC DNA]</scope>
    <source>
        <strain evidence="5 6">HJA6</strain>
    </source>
</reference>
<dbReference type="EMBL" id="JAHYBZ010000007">
    <property type="protein sequence ID" value="MBW6400093.1"/>
    <property type="molecule type" value="Genomic_DNA"/>
</dbReference>
<feature type="domain" description="HTH marR-type" evidence="4">
    <location>
        <begin position="9"/>
        <end position="141"/>
    </location>
</feature>
<evidence type="ECO:0000313" key="5">
    <source>
        <dbReference type="EMBL" id="MBW6400093.1"/>
    </source>
</evidence>
<evidence type="ECO:0000256" key="1">
    <source>
        <dbReference type="ARBA" id="ARBA00023015"/>
    </source>
</evidence>
<dbReference type="PRINTS" id="PR00598">
    <property type="entry name" value="HTHMARR"/>
</dbReference>
<dbReference type="PROSITE" id="PS50995">
    <property type="entry name" value="HTH_MARR_2"/>
    <property type="match status" value="1"/>
</dbReference>
<dbReference type="InterPro" id="IPR036388">
    <property type="entry name" value="WH-like_DNA-bd_sf"/>
</dbReference>
<evidence type="ECO:0000256" key="2">
    <source>
        <dbReference type="ARBA" id="ARBA00023125"/>
    </source>
</evidence>
<dbReference type="Proteomes" id="UP001196565">
    <property type="component" value="Unassembled WGS sequence"/>
</dbReference>
<dbReference type="InterPro" id="IPR036390">
    <property type="entry name" value="WH_DNA-bd_sf"/>
</dbReference>
<dbReference type="InterPro" id="IPR023187">
    <property type="entry name" value="Tscrpt_reg_MarR-type_CS"/>
</dbReference>
<evidence type="ECO:0000259" key="4">
    <source>
        <dbReference type="PROSITE" id="PS50995"/>
    </source>
</evidence>
<accession>A0ABS7ACQ9</accession>
<dbReference type="InterPro" id="IPR039422">
    <property type="entry name" value="MarR/SlyA-like"/>
</dbReference>
<dbReference type="PROSITE" id="PS01117">
    <property type="entry name" value="HTH_MARR_1"/>
    <property type="match status" value="1"/>
</dbReference>
<comment type="caution">
    <text evidence="5">The sequence shown here is derived from an EMBL/GenBank/DDBJ whole genome shotgun (WGS) entry which is preliminary data.</text>
</comment>
<keyword evidence="2" id="KW-0238">DNA-binding</keyword>
<dbReference type="InterPro" id="IPR000835">
    <property type="entry name" value="HTH_MarR-typ"/>
</dbReference>
<organism evidence="5 6">
    <name type="scientific">Roseomonas alba</name>
    <dbReference type="NCBI Taxonomy" id="2846776"/>
    <lineage>
        <taxon>Bacteria</taxon>
        <taxon>Pseudomonadati</taxon>
        <taxon>Pseudomonadota</taxon>
        <taxon>Alphaproteobacteria</taxon>
        <taxon>Acetobacterales</taxon>
        <taxon>Roseomonadaceae</taxon>
        <taxon>Roseomonas</taxon>
    </lineage>
</organism>
<sequence>MLAPAPPPDRCSCHGLRKATRHLTQFYDRHLHPVGLNIGQYALIGRLAARGPIAMTAFAEVMGMDRTTLGRNLHPLERDGLVTIAPDPEDRRSRRLALTVEGQARLAAARPLWSAAQDDLECRFGADRAQALRVLLAELLATDLA</sequence>
<protein>
    <submittedName>
        <fullName evidence="5">MarR family winged helix-turn-helix transcriptional regulator</fullName>
    </submittedName>
</protein>
<evidence type="ECO:0000313" key="6">
    <source>
        <dbReference type="Proteomes" id="UP001196565"/>
    </source>
</evidence>
<keyword evidence="6" id="KW-1185">Reference proteome</keyword>
<dbReference type="Pfam" id="PF12802">
    <property type="entry name" value="MarR_2"/>
    <property type="match status" value="1"/>
</dbReference>
<dbReference type="PANTHER" id="PTHR33164:SF105">
    <property type="entry name" value="TRANSCRIPTIONAL REPRESSOR PROTEIN-RELATED"/>
    <property type="match status" value="1"/>
</dbReference>
<evidence type="ECO:0000256" key="3">
    <source>
        <dbReference type="ARBA" id="ARBA00023163"/>
    </source>
</evidence>